<dbReference type="GO" id="GO:0051536">
    <property type="term" value="F:iron-sulfur cluster binding"/>
    <property type="evidence" value="ECO:0007669"/>
    <property type="project" value="UniProtKB-KW"/>
</dbReference>
<accession>W8T2K8</accession>
<evidence type="ECO:0000256" key="1">
    <source>
        <dbReference type="ARBA" id="ARBA00001966"/>
    </source>
</evidence>
<keyword evidence="4" id="KW-0411">Iron-sulfur</keyword>
<dbReference type="PANTHER" id="PTHR32329">
    <property type="entry name" value="BIFUNCTIONAL PROTEIN [INCLUDES 2-HYDROXYACYL-COA DEHYDRATASE (N-TER) AND ITS ACTIVATOR DOMAIN (C_TERM)-RELATED"/>
    <property type="match status" value="1"/>
</dbReference>
<dbReference type="OrthoDB" id="9778513at2"/>
<gene>
    <name evidence="6" type="primary">hgdC1</name>
    <name evidence="6" type="ORF">EAL2_c06780</name>
</gene>
<evidence type="ECO:0000256" key="2">
    <source>
        <dbReference type="ARBA" id="ARBA00022723"/>
    </source>
</evidence>
<dbReference type="InterPro" id="IPR008275">
    <property type="entry name" value="CoA_E_activase_dom"/>
</dbReference>
<dbReference type="RefSeq" id="WP_025435021.1">
    <property type="nucleotide sequence ID" value="NZ_CP007452.1"/>
</dbReference>
<dbReference type="EMBL" id="CP007452">
    <property type="protein sequence ID" value="AHM55979.1"/>
    <property type="molecule type" value="Genomic_DNA"/>
</dbReference>
<dbReference type="SUPFAM" id="SSF53067">
    <property type="entry name" value="Actin-like ATPase domain"/>
    <property type="match status" value="1"/>
</dbReference>
<evidence type="ECO:0000256" key="3">
    <source>
        <dbReference type="ARBA" id="ARBA00023004"/>
    </source>
</evidence>
<dbReference type="PATRIC" id="fig|1286171.3.peg.624"/>
<evidence type="ECO:0000259" key="5">
    <source>
        <dbReference type="Pfam" id="PF01869"/>
    </source>
</evidence>
<dbReference type="AlphaFoldDB" id="W8T2K8"/>
<dbReference type="InterPro" id="IPR043129">
    <property type="entry name" value="ATPase_NBD"/>
</dbReference>
<dbReference type="PANTHER" id="PTHR32329:SF5">
    <property type="entry name" value="ACTIVATOR OF 2-HYDROXYACYL-COA DEHYDRATASE"/>
    <property type="match status" value="1"/>
</dbReference>
<dbReference type="STRING" id="1286171.EAL2_c06780"/>
<keyword evidence="3" id="KW-0408">Iron</keyword>
<dbReference type="eggNOG" id="COG1924">
    <property type="taxonomic scope" value="Bacteria"/>
</dbReference>
<keyword evidence="2" id="KW-0479">Metal-binding</keyword>
<dbReference type="KEGG" id="eac:EAL2_c06780"/>
<protein>
    <submittedName>
        <fullName evidence="6">Activator of (R)-2-hydroxyglutaryl-CoA dehydratase HgdC</fullName>
    </submittedName>
</protein>
<sequence length="262" mass="28728">MRALGIDLGSRQVKLAVMKDGKLEDMRSYSTMSFYRNYCSYREGIRLDTKALGLSDFDMAVSTGYGKNNTNMADFVQINEIKAHVYGALAQTGLEDFMLLDVGGQDVKVTRVEKGMITDIELNEKCAASCGRYLENMANVLEISLDEMANCSSNPIELSSTCAVFAESELIGKIAEGIELERLCAGVNHSMYKRLQPMLANFKGRVLVVSGGVANNAALTGYLANDYDTVIKLDNPQFNGAIGCCHYAARLASKKVLERHVE</sequence>
<dbReference type="CDD" id="cd24109">
    <property type="entry name" value="ASKHA_NBD_YjiL-like"/>
    <property type="match status" value="1"/>
</dbReference>
<evidence type="ECO:0000313" key="6">
    <source>
        <dbReference type="EMBL" id="AHM55979.1"/>
    </source>
</evidence>
<keyword evidence="7" id="KW-1185">Reference proteome</keyword>
<reference evidence="6 7" key="1">
    <citation type="journal article" date="2014" name="Genome Announc.">
        <title>Complete Genome Sequence of Amino Acid-Utilizing Eubacterium acidaminophilum al-2 (DSM 3953).</title>
        <authorList>
            <person name="Poehlein A."/>
            <person name="Andreesen J.R."/>
            <person name="Daniel R."/>
        </authorList>
    </citation>
    <scope>NUCLEOTIDE SEQUENCE [LARGE SCALE GENOMIC DNA]</scope>
    <source>
        <strain evidence="6 7">DSM 3953</strain>
    </source>
</reference>
<dbReference type="Proteomes" id="UP000019591">
    <property type="component" value="Chromosome"/>
</dbReference>
<evidence type="ECO:0000256" key="4">
    <source>
        <dbReference type="ARBA" id="ARBA00023014"/>
    </source>
</evidence>
<dbReference type="GO" id="GO:0046872">
    <property type="term" value="F:metal ion binding"/>
    <property type="evidence" value="ECO:0007669"/>
    <property type="project" value="UniProtKB-KW"/>
</dbReference>
<dbReference type="Gene3D" id="3.30.420.40">
    <property type="match status" value="2"/>
</dbReference>
<organism evidence="6 7">
    <name type="scientific">Peptoclostridium acidaminophilum DSM 3953</name>
    <dbReference type="NCBI Taxonomy" id="1286171"/>
    <lineage>
        <taxon>Bacteria</taxon>
        <taxon>Bacillati</taxon>
        <taxon>Bacillota</taxon>
        <taxon>Clostridia</taxon>
        <taxon>Peptostreptococcales</taxon>
        <taxon>Peptoclostridiaceae</taxon>
        <taxon>Peptoclostridium</taxon>
    </lineage>
</organism>
<dbReference type="Pfam" id="PF01869">
    <property type="entry name" value="BcrAD_BadFG"/>
    <property type="match status" value="1"/>
</dbReference>
<dbReference type="NCBIfam" id="TIGR00241">
    <property type="entry name" value="CoA_E_activ"/>
    <property type="match status" value="1"/>
</dbReference>
<feature type="domain" description="ATPase BadF/BadG/BcrA/BcrD type" evidence="5">
    <location>
        <begin position="4"/>
        <end position="244"/>
    </location>
</feature>
<comment type="cofactor">
    <cofactor evidence="1">
        <name>[4Fe-4S] cluster</name>
        <dbReference type="ChEBI" id="CHEBI:49883"/>
    </cofactor>
</comment>
<proteinExistence type="predicted"/>
<dbReference type="InterPro" id="IPR051805">
    <property type="entry name" value="Dehydratase_Activator_Redct"/>
</dbReference>
<dbReference type="HOGENOM" id="CLU_066597_2_0_9"/>
<evidence type="ECO:0000313" key="7">
    <source>
        <dbReference type="Proteomes" id="UP000019591"/>
    </source>
</evidence>
<dbReference type="InterPro" id="IPR002731">
    <property type="entry name" value="ATPase_BadF"/>
</dbReference>
<name>W8T2K8_PEPAC</name>